<feature type="region of interest" description="Disordered" evidence="1">
    <location>
        <begin position="1"/>
        <end position="30"/>
    </location>
</feature>
<evidence type="ECO:0000256" key="1">
    <source>
        <dbReference type="SAM" id="MobiDB-lite"/>
    </source>
</evidence>
<organism evidence="2 3">
    <name type="scientific">Panicum virgatum</name>
    <name type="common">Blackwell switchgrass</name>
    <dbReference type="NCBI Taxonomy" id="38727"/>
    <lineage>
        <taxon>Eukaryota</taxon>
        <taxon>Viridiplantae</taxon>
        <taxon>Streptophyta</taxon>
        <taxon>Embryophyta</taxon>
        <taxon>Tracheophyta</taxon>
        <taxon>Spermatophyta</taxon>
        <taxon>Magnoliopsida</taxon>
        <taxon>Liliopsida</taxon>
        <taxon>Poales</taxon>
        <taxon>Poaceae</taxon>
        <taxon>PACMAD clade</taxon>
        <taxon>Panicoideae</taxon>
        <taxon>Panicodae</taxon>
        <taxon>Paniceae</taxon>
        <taxon>Panicinae</taxon>
        <taxon>Panicum</taxon>
        <taxon>Panicum sect. Hiantes</taxon>
    </lineage>
</organism>
<dbReference type="Proteomes" id="UP000823388">
    <property type="component" value="Chromosome 9K"/>
</dbReference>
<accession>A0A8T0N711</accession>
<reference evidence="2" key="1">
    <citation type="submission" date="2020-05" db="EMBL/GenBank/DDBJ databases">
        <title>WGS assembly of Panicum virgatum.</title>
        <authorList>
            <person name="Lovell J.T."/>
            <person name="Jenkins J."/>
            <person name="Shu S."/>
            <person name="Juenger T.E."/>
            <person name="Schmutz J."/>
        </authorList>
    </citation>
    <scope>NUCLEOTIDE SEQUENCE</scope>
    <source>
        <strain evidence="2">AP13</strain>
    </source>
</reference>
<protein>
    <submittedName>
        <fullName evidence="2">Uncharacterized protein</fullName>
    </submittedName>
</protein>
<dbReference type="AlphaFoldDB" id="A0A8T0N711"/>
<gene>
    <name evidence="2" type="ORF">PVAP13_9KG418711</name>
</gene>
<sequence>MVGSQRHHLEGSHQLLPPREKRDTGDCCGAPLPAPGHQRRALSSFGISLRDPFHSTSKIDGDFFSFFWWRRDGFREGETIRRTRYKQSKKPHKTHAWNQAVKNVSYSETTWSLGAFYNLESSGCCLGTLLWYY</sequence>
<evidence type="ECO:0000313" key="3">
    <source>
        <dbReference type="Proteomes" id="UP000823388"/>
    </source>
</evidence>
<proteinExistence type="predicted"/>
<keyword evidence="3" id="KW-1185">Reference proteome</keyword>
<comment type="caution">
    <text evidence="2">The sequence shown here is derived from an EMBL/GenBank/DDBJ whole genome shotgun (WGS) entry which is preliminary data.</text>
</comment>
<evidence type="ECO:0000313" key="2">
    <source>
        <dbReference type="EMBL" id="KAG2545240.1"/>
    </source>
</evidence>
<dbReference type="EMBL" id="CM029053">
    <property type="protein sequence ID" value="KAG2545240.1"/>
    <property type="molecule type" value="Genomic_DNA"/>
</dbReference>
<name>A0A8T0N711_PANVG</name>